<evidence type="ECO:0000259" key="3">
    <source>
        <dbReference type="PROSITE" id="PS50222"/>
    </source>
</evidence>
<dbReference type="PROSITE" id="PS00018">
    <property type="entry name" value="EF_HAND_1"/>
    <property type="match status" value="1"/>
</dbReference>
<dbReference type="InterPro" id="IPR018247">
    <property type="entry name" value="EF_Hand_1_Ca_BS"/>
</dbReference>
<dbReference type="GO" id="GO:0005509">
    <property type="term" value="F:calcium ion binding"/>
    <property type="evidence" value="ECO:0007669"/>
    <property type="project" value="InterPro"/>
</dbReference>
<keyword evidence="5" id="KW-1185">Reference proteome</keyword>
<dbReference type="PROSITE" id="PS50222">
    <property type="entry name" value="EF_HAND_2"/>
    <property type="match status" value="1"/>
</dbReference>
<protein>
    <recommendedName>
        <fullName evidence="3">EF-hand domain-containing protein</fullName>
    </recommendedName>
</protein>
<reference evidence="4 5" key="1">
    <citation type="submission" date="2019-01" db="EMBL/GenBank/DDBJ databases">
        <authorList>
            <person name="Ferrante I. M."/>
        </authorList>
    </citation>
    <scope>NUCLEOTIDE SEQUENCE [LARGE SCALE GENOMIC DNA]</scope>
    <source>
        <strain evidence="4 5">B856</strain>
    </source>
</reference>
<accession>A0A448ZA16</accession>
<sequence length="558" mass="61379">MFSSSVSRIINASSKAAIKRRRCIPTSSLALQAIYQHGSLQQPEFEHKQQEHFFSTKSKIPSVPSENASPSSTTKTEEDQPPSIATTGNIASHLAPIPTERDLAIVGGVFALTSAKRDKLGELRNALGEGDLTLDDKATDEELMDLYLADGLKLITKCTDAALDLSGTKDEMKLLSDFSAWLDSQHDPSEDDELSRTAMEIKLELISAKLDNLLGEVPADTCLRHVRDFLDPETIPEELGEAGEDENLLCSLGGAESDALDVGSPFFRNAVARYRLLLTKATVDKVSASWDVLTTVSDGDIDRAASEGIALVPELETVSISGVLGFLQKTATGSCSERITAAWNLMDRDRDGSLDEAEMNHVVHLCLGIETDALQVLFREAVDAFPVRAPLSAIGAGNEKDGGDGDVDNAGAVGRQGWKARRREKKTRKTLAKMFERACQRHFDRELEIDHRLRCVYAWANKADQGNQLKSVLVDEQAGWSGRKRYVELSPKISEAEFREVQEIHFRHLDKLGTELVTSFREDLWVLQGKGRERKDLVKNSFLFLGAVSAIDTAILLL</sequence>
<evidence type="ECO:0000256" key="2">
    <source>
        <dbReference type="SAM" id="MobiDB-lite"/>
    </source>
</evidence>
<dbReference type="AlphaFoldDB" id="A0A448ZA16"/>
<dbReference type="Gene3D" id="1.10.238.10">
    <property type="entry name" value="EF-hand"/>
    <property type="match status" value="1"/>
</dbReference>
<dbReference type="SUPFAM" id="SSF47473">
    <property type="entry name" value="EF-hand"/>
    <property type="match status" value="1"/>
</dbReference>
<proteinExistence type="predicted"/>
<dbReference type="Proteomes" id="UP000291116">
    <property type="component" value="Unassembled WGS sequence"/>
</dbReference>
<evidence type="ECO:0000313" key="5">
    <source>
        <dbReference type="Proteomes" id="UP000291116"/>
    </source>
</evidence>
<feature type="compositionally biased region" description="Polar residues" evidence="2">
    <location>
        <begin position="52"/>
        <end position="74"/>
    </location>
</feature>
<keyword evidence="1" id="KW-0106">Calcium</keyword>
<evidence type="ECO:0000256" key="1">
    <source>
        <dbReference type="ARBA" id="ARBA00022837"/>
    </source>
</evidence>
<dbReference type="OrthoDB" id="43218at2759"/>
<evidence type="ECO:0000313" key="4">
    <source>
        <dbReference type="EMBL" id="VEU38859.1"/>
    </source>
</evidence>
<feature type="domain" description="EF-hand" evidence="3">
    <location>
        <begin position="334"/>
        <end position="369"/>
    </location>
</feature>
<dbReference type="InterPro" id="IPR011992">
    <property type="entry name" value="EF-hand-dom_pair"/>
</dbReference>
<dbReference type="InterPro" id="IPR002048">
    <property type="entry name" value="EF_hand_dom"/>
</dbReference>
<feature type="region of interest" description="Disordered" evidence="2">
    <location>
        <begin position="397"/>
        <end position="419"/>
    </location>
</feature>
<name>A0A448ZA16_9STRA</name>
<gene>
    <name evidence="4" type="ORF">PSNMU_V1.4_AUG-EV-PASAV3_0056910</name>
</gene>
<organism evidence="4 5">
    <name type="scientific">Pseudo-nitzschia multistriata</name>
    <dbReference type="NCBI Taxonomy" id="183589"/>
    <lineage>
        <taxon>Eukaryota</taxon>
        <taxon>Sar</taxon>
        <taxon>Stramenopiles</taxon>
        <taxon>Ochrophyta</taxon>
        <taxon>Bacillariophyta</taxon>
        <taxon>Bacillariophyceae</taxon>
        <taxon>Bacillariophycidae</taxon>
        <taxon>Bacillariales</taxon>
        <taxon>Bacillariaceae</taxon>
        <taxon>Pseudo-nitzschia</taxon>
    </lineage>
</organism>
<dbReference type="EMBL" id="CAACVS010000191">
    <property type="protein sequence ID" value="VEU38859.1"/>
    <property type="molecule type" value="Genomic_DNA"/>
</dbReference>
<feature type="region of interest" description="Disordered" evidence="2">
    <location>
        <begin position="45"/>
        <end position="88"/>
    </location>
</feature>